<feature type="domain" description="ABC3 transporter permease C-terminal" evidence="8">
    <location>
        <begin position="292"/>
        <end position="413"/>
    </location>
</feature>
<feature type="transmembrane region" description="Helical" evidence="7">
    <location>
        <begin position="287"/>
        <end position="313"/>
    </location>
</feature>
<dbReference type="Pfam" id="PF02687">
    <property type="entry name" value="FtsX"/>
    <property type="match status" value="1"/>
</dbReference>
<feature type="transmembrane region" description="Helical" evidence="7">
    <location>
        <begin position="384"/>
        <end position="404"/>
    </location>
</feature>
<evidence type="ECO:0000256" key="4">
    <source>
        <dbReference type="ARBA" id="ARBA00022692"/>
    </source>
</evidence>
<keyword evidence="3" id="KW-1003">Cell membrane</keyword>
<evidence type="ECO:0000256" key="6">
    <source>
        <dbReference type="ARBA" id="ARBA00023136"/>
    </source>
</evidence>
<feature type="transmembrane region" description="Helical" evidence="7">
    <location>
        <begin position="26"/>
        <end position="46"/>
    </location>
</feature>
<keyword evidence="5 7" id="KW-1133">Transmembrane helix</keyword>
<organism evidence="10 11">
    <name type="scientific">Chitinophaga hostae</name>
    <dbReference type="NCBI Taxonomy" id="2831022"/>
    <lineage>
        <taxon>Bacteria</taxon>
        <taxon>Pseudomonadati</taxon>
        <taxon>Bacteroidota</taxon>
        <taxon>Chitinophagia</taxon>
        <taxon>Chitinophagales</taxon>
        <taxon>Chitinophagaceae</taxon>
        <taxon>Chitinophaga</taxon>
    </lineage>
</organism>
<dbReference type="PANTHER" id="PTHR30489:SF0">
    <property type="entry name" value="LIPOPROTEIN-RELEASING SYSTEM TRANSMEMBRANE PROTEIN LOLE"/>
    <property type="match status" value="1"/>
</dbReference>
<gene>
    <name evidence="10" type="ORF">KE626_12345</name>
</gene>
<comment type="caution">
    <text evidence="10">The sequence shown here is derived from an EMBL/GenBank/DDBJ whole genome shotgun (WGS) entry which is preliminary data.</text>
</comment>
<sequence length="420" mass="45847">MKILTDIQLAAAIALTHMRSRLKQTIVATAGVTFGIMVFVFMVSFITGSNEYIRAIAFDQSPHLRLYNEVQTAPGTIIGKVMPNTVNMVDHVKPKDVLPGLKDGKHVVQTLALNPQVAAISGSINAQVFYRLGSSTINGVINGIEFDAENALFNLQSKLTDGSFKELSTMPNSVVMGVGLAKRLNVKTGDRLALTTENGNNFFVTVVGTFKTGMTDIDKQQSYANLNTVQRFLGVPAAYITDIKIKLHDMEPAPALSLELQQKYGFQGSDWKQDNAAILQGDILRSLIVYGVAVTILLVAGFGIFNILTMMIYEKMKDIAILKAMGFSDSDIRWIFLVQALIIGITGALLGLLFGFLCSWGISKIPYKSDVMITLDHLPVSFNAMYYITGFTFGIITTTLAGYLPSRKGSHVDPITILRG</sequence>
<dbReference type="InterPro" id="IPR003838">
    <property type="entry name" value="ABC3_permease_C"/>
</dbReference>
<evidence type="ECO:0000256" key="5">
    <source>
        <dbReference type="ARBA" id="ARBA00022989"/>
    </source>
</evidence>
<dbReference type="RefSeq" id="WP_211973213.1">
    <property type="nucleotide sequence ID" value="NZ_CBFHAM010000003.1"/>
</dbReference>
<evidence type="ECO:0000313" key="10">
    <source>
        <dbReference type="EMBL" id="MBS0028099.1"/>
    </source>
</evidence>
<dbReference type="Pfam" id="PF12704">
    <property type="entry name" value="MacB_PCD"/>
    <property type="match status" value="1"/>
</dbReference>
<dbReference type="EMBL" id="JAGTXB010000005">
    <property type="protein sequence ID" value="MBS0028099.1"/>
    <property type="molecule type" value="Genomic_DNA"/>
</dbReference>
<evidence type="ECO:0000313" key="11">
    <source>
        <dbReference type="Proteomes" id="UP000676386"/>
    </source>
</evidence>
<feature type="transmembrane region" description="Helical" evidence="7">
    <location>
        <begin position="334"/>
        <end position="362"/>
    </location>
</feature>
<dbReference type="Proteomes" id="UP000676386">
    <property type="component" value="Unassembled WGS sequence"/>
</dbReference>
<reference evidence="10 11" key="1">
    <citation type="submission" date="2021-04" db="EMBL/GenBank/DDBJ databases">
        <title>Chitinophaga sp. nov., isolated from the rhizosphere soil.</title>
        <authorList>
            <person name="He S."/>
        </authorList>
    </citation>
    <scope>NUCLEOTIDE SEQUENCE [LARGE SCALE GENOMIC DNA]</scope>
    <source>
        <strain evidence="10 11">2R12</strain>
    </source>
</reference>
<dbReference type="InterPro" id="IPR025857">
    <property type="entry name" value="MacB_PCD"/>
</dbReference>
<keyword evidence="6 7" id="KW-0472">Membrane</keyword>
<protein>
    <submittedName>
        <fullName evidence="10">ABC transporter permease</fullName>
    </submittedName>
</protein>
<evidence type="ECO:0000256" key="3">
    <source>
        <dbReference type="ARBA" id="ARBA00022475"/>
    </source>
</evidence>
<comment type="similarity">
    <text evidence="2">Belongs to the ABC-4 integral membrane protein family. LolC/E subfamily.</text>
</comment>
<keyword evidence="11" id="KW-1185">Reference proteome</keyword>
<evidence type="ECO:0000259" key="9">
    <source>
        <dbReference type="Pfam" id="PF12704"/>
    </source>
</evidence>
<evidence type="ECO:0000259" key="8">
    <source>
        <dbReference type="Pfam" id="PF02687"/>
    </source>
</evidence>
<dbReference type="PANTHER" id="PTHR30489">
    <property type="entry name" value="LIPOPROTEIN-RELEASING SYSTEM TRANSMEMBRANE PROTEIN LOLE"/>
    <property type="match status" value="1"/>
</dbReference>
<evidence type="ECO:0000256" key="1">
    <source>
        <dbReference type="ARBA" id="ARBA00004651"/>
    </source>
</evidence>
<accession>A0ABS5IYQ9</accession>
<evidence type="ECO:0000256" key="2">
    <source>
        <dbReference type="ARBA" id="ARBA00005236"/>
    </source>
</evidence>
<evidence type="ECO:0000256" key="7">
    <source>
        <dbReference type="SAM" id="Phobius"/>
    </source>
</evidence>
<name>A0ABS5IYQ9_9BACT</name>
<dbReference type="InterPro" id="IPR051447">
    <property type="entry name" value="Lipoprotein-release_system"/>
</dbReference>
<proteinExistence type="inferred from homology"/>
<keyword evidence="4 7" id="KW-0812">Transmembrane</keyword>
<comment type="subcellular location">
    <subcellularLocation>
        <location evidence="1">Cell membrane</location>
        <topology evidence="1">Multi-pass membrane protein</topology>
    </subcellularLocation>
</comment>
<feature type="domain" description="MacB-like periplasmic core" evidence="9">
    <location>
        <begin position="25"/>
        <end position="262"/>
    </location>
</feature>